<accession>A0A517ME81</accession>
<reference evidence="3 4" key="1">
    <citation type="submission" date="2019-02" db="EMBL/GenBank/DDBJ databases">
        <title>Deep-cultivation of Planctomycetes and their phenomic and genomic characterization uncovers novel biology.</title>
        <authorList>
            <person name="Wiegand S."/>
            <person name="Jogler M."/>
            <person name="Boedeker C."/>
            <person name="Pinto D."/>
            <person name="Vollmers J."/>
            <person name="Rivas-Marin E."/>
            <person name="Kohn T."/>
            <person name="Peeters S.H."/>
            <person name="Heuer A."/>
            <person name="Rast P."/>
            <person name="Oberbeckmann S."/>
            <person name="Bunk B."/>
            <person name="Jeske O."/>
            <person name="Meyerdierks A."/>
            <person name="Storesund J.E."/>
            <person name="Kallscheuer N."/>
            <person name="Luecker S."/>
            <person name="Lage O.M."/>
            <person name="Pohl T."/>
            <person name="Merkel B.J."/>
            <person name="Hornburger P."/>
            <person name="Mueller R.-W."/>
            <person name="Bruemmer F."/>
            <person name="Labrenz M."/>
            <person name="Spormann A.M."/>
            <person name="Op den Camp H."/>
            <person name="Overmann J."/>
            <person name="Amann R."/>
            <person name="Jetten M.S.M."/>
            <person name="Mascher T."/>
            <person name="Medema M.H."/>
            <person name="Devos D.P."/>
            <person name="Kaster A.-K."/>
            <person name="Ovreas L."/>
            <person name="Rohde M."/>
            <person name="Galperin M.Y."/>
            <person name="Jogler C."/>
        </authorList>
    </citation>
    <scope>NUCLEOTIDE SEQUENCE [LARGE SCALE GENOMIC DNA]</scope>
    <source>
        <strain evidence="3 4">FF011L</strain>
    </source>
</reference>
<proteinExistence type="predicted"/>
<dbReference type="EMBL" id="CP036262">
    <property type="protein sequence ID" value="QDS93188.1"/>
    <property type="molecule type" value="Genomic_DNA"/>
</dbReference>
<gene>
    <name evidence="3" type="ORF">FF011L_19490</name>
</gene>
<feature type="region of interest" description="Disordered" evidence="1">
    <location>
        <begin position="136"/>
        <end position="156"/>
    </location>
</feature>
<dbReference type="Proteomes" id="UP000320672">
    <property type="component" value="Chromosome"/>
</dbReference>
<evidence type="ECO:0000259" key="2">
    <source>
        <dbReference type="Pfam" id="PF13443"/>
    </source>
</evidence>
<dbReference type="RefSeq" id="WP_145351376.1">
    <property type="nucleotide sequence ID" value="NZ_CP036262.1"/>
</dbReference>
<dbReference type="OrthoDB" id="232420at2"/>
<dbReference type="AlphaFoldDB" id="A0A517ME81"/>
<feature type="domain" description="HTH cro/C1-type" evidence="2">
    <location>
        <begin position="23"/>
        <end position="61"/>
    </location>
</feature>
<dbReference type="Pfam" id="PF13443">
    <property type="entry name" value="HTH_26"/>
    <property type="match status" value="1"/>
</dbReference>
<sequence length="380" mass="41917">MRYAFRLAEILGHSPDRRKRPGTIKAIVEHTGLDRHQVAALLKNEAKYIPLEALSKLCDYLIDQGYARASELPGALFAVKPENFWETLARRKDIEICVGVRQADSDPTNAWVVASDSVLIGELLNGISTLGGNAKMQTMPEHGSEEEVQSTSSHPDQLQQTLVWSPGHGSDEDAQARARKIFDGYADSQGDKALVCIGSVKSNPVTEMIFADAFGCTPFASEDDLDDSSSRACPFFLRYRENDPKPNAASAGVQLSKNDKIDKPGIYCEGDDGTWSWVGGDKSKDAALVFYVYREPLGRLELVLSGFSGRATRLLAKTLSSRSEEFWPPVYEEPGLQIGAFIVQYGGLEEEDDLLQTNLSAAPKVIRLSTEAIRRRMERL</sequence>
<keyword evidence="4" id="KW-1185">Reference proteome</keyword>
<organism evidence="3 4">
    <name type="scientific">Roseimaritima multifibrata</name>
    <dbReference type="NCBI Taxonomy" id="1930274"/>
    <lineage>
        <taxon>Bacteria</taxon>
        <taxon>Pseudomonadati</taxon>
        <taxon>Planctomycetota</taxon>
        <taxon>Planctomycetia</taxon>
        <taxon>Pirellulales</taxon>
        <taxon>Pirellulaceae</taxon>
        <taxon>Roseimaritima</taxon>
    </lineage>
</organism>
<evidence type="ECO:0000256" key="1">
    <source>
        <dbReference type="SAM" id="MobiDB-lite"/>
    </source>
</evidence>
<evidence type="ECO:0000313" key="3">
    <source>
        <dbReference type="EMBL" id="QDS93188.1"/>
    </source>
</evidence>
<dbReference type="InterPro" id="IPR001387">
    <property type="entry name" value="Cro/C1-type_HTH"/>
</dbReference>
<name>A0A517ME81_9BACT</name>
<protein>
    <recommendedName>
        <fullName evidence="2">HTH cro/C1-type domain-containing protein</fullName>
    </recommendedName>
</protein>
<evidence type="ECO:0000313" key="4">
    <source>
        <dbReference type="Proteomes" id="UP000320672"/>
    </source>
</evidence>
<dbReference type="KEGG" id="rml:FF011L_19490"/>